<protein>
    <submittedName>
        <fullName evidence="1">Uncharacterized protein</fullName>
    </submittedName>
</protein>
<evidence type="ECO:0000313" key="1">
    <source>
        <dbReference type="EMBL" id="KAE8346320.1"/>
    </source>
</evidence>
<reference evidence="1" key="1">
    <citation type="submission" date="2019-04" db="EMBL/GenBank/DDBJ databases">
        <title>Friends and foes A comparative genomics study of 23 Aspergillus species from section Flavi.</title>
        <authorList>
            <consortium name="DOE Joint Genome Institute"/>
            <person name="Kjaerbolling I."/>
            <person name="Vesth T."/>
            <person name="Frisvad J.C."/>
            <person name="Nybo J.L."/>
            <person name="Theobald S."/>
            <person name="Kildgaard S."/>
            <person name="Isbrandt T."/>
            <person name="Kuo A."/>
            <person name="Sato A."/>
            <person name="Lyhne E.K."/>
            <person name="Kogle M.E."/>
            <person name="Wiebenga A."/>
            <person name="Kun R.S."/>
            <person name="Lubbers R.J."/>
            <person name="Makela M.R."/>
            <person name="Barry K."/>
            <person name="Chovatia M."/>
            <person name="Clum A."/>
            <person name="Daum C."/>
            <person name="Haridas S."/>
            <person name="He G."/>
            <person name="LaButti K."/>
            <person name="Lipzen A."/>
            <person name="Mondo S."/>
            <person name="Riley R."/>
            <person name="Salamov A."/>
            <person name="Simmons B.A."/>
            <person name="Magnuson J.K."/>
            <person name="Henrissat B."/>
            <person name="Mortensen U.H."/>
            <person name="Larsen T.O."/>
            <person name="Devries R.P."/>
            <person name="Grigoriev I.V."/>
            <person name="Machida M."/>
            <person name="Baker S.E."/>
            <person name="Andersen M.R."/>
        </authorList>
    </citation>
    <scope>NUCLEOTIDE SEQUENCE</scope>
    <source>
        <strain evidence="1">CBS 117612</strain>
    </source>
</reference>
<accession>A0A5N6YRW4</accession>
<gene>
    <name evidence="1" type="ORF">BDV24DRAFT_123678</name>
</gene>
<organism evidence="1">
    <name type="scientific">Aspergillus arachidicola</name>
    <dbReference type="NCBI Taxonomy" id="656916"/>
    <lineage>
        <taxon>Eukaryota</taxon>
        <taxon>Fungi</taxon>
        <taxon>Dikarya</taxon>
        <taxon>Ascomycota</taxon>
        <taxon>Pezizomycotina</taxon>
        <taxon>Eurotiomycetes</taxon>
        <taxon>Eurotiomycetidae</taxon>
        <taxon>Eurotiales</taxon>
        <taxon>Aspergillaceae</taxon>
        <taxon>Aspergillus</taxon>
        <taxon>Aspergillus subgen. Circumdati</taxon>
    </lineage>
</organism>
<dbReference type="Proteomes" id="UP000325558">
    <property type="component" value="Unassembled WGS sequence"/>
</dbReference>
<sequence length="63" mass="6921">MVNFDLARMGSSACHLTGLASFPFSFFLSSWISLVAIPIVHHPSITLSIIIVTCSSRQRVLPF</sequence>
<dbReference type="EMBL" id="ML737116">
    <property type="protein sequence ID" value="KAE8346320.1"/>
    <property type="molecule type" value="Genomic_DNA"/>
</dbReference>
<dbReference type="AlphaFoldDB" id="A0A5N6YRW4"/>
<name>A0A5N6YRW4_9EURO</name>
<proteinExistence type="predicted"/>